<keyword evidence="1 4" id="KW-0479">Metal-binding</keyword>
<dbReference type="SUPFAM" id="SSF90229">
    <property type="entry name" value="CCCH zinc finger"/>
    <property type="match status" value="1"/>
</dbReference>
<evidence type="ECO:0000256" key="4">
    <source>
        <dbReference type="PROSITE-ProRule" id="PRU00723"/>
    </source>
</evidence>
<dbReference type="EMBL" id="JBBWWQ010000005">
    <property type="protein sequence ID" value="KAK8946563.1"/>
    <property type="molecule type" value="Genomic_DNA"/>
</dbReference>
<evidence type="ECO:0000259" key="5">
    <source>
        <dbReference type="PROSITE" id="PS50103"/>
    </source>
</evidence>
<name>A0AAP0G9N4_9ASPA</name>
<comment type="caution">
    <text evidence="6">The sequence shown here is derived from an EMBL/GenBank/DDBJ whole genome shotgun (WGS) entry which is preliminary data.</text>
</comment>
<keyword evidence="7" id="KW-1185">Reference proteome</keyword>
<dbReference type="PROSITE" id="PS50103">
    <property type="entry name" value="ZF_C3H1"/>
    <property type="match status" value="1"/>
</dbReference>
<dbReference type="AlphaFoldDB" id="A0AAP0G9N4"/>
<reference evidence="6 7" key="1">
    <citation type="journal article" date="2022" name="Nat. Plants">
        <title>Genomes of leafy and leafless Platanthera orchids illuminate the evolution of mycoheterotrophy.</title>
        <authorList>
            <person name="Li M.H."/>
            <person name="Liu K.W."/>
            <person name="Li Z."/>
            <person name="Lu H.C."/>
            <person name="Ye Q.L."/>
            <person name="Zhang D."/>
            <person name="Wang J.Y."/>
            <person name="Li Y.F."/>
            <person name="Zhong Z.M."/>
            <person name="Liu X."/>
            <person name="Yu X."/>
            <person name="Liu D.K."/>
            <person name="Tu X.D."/>
            <person name="Liu B."/>
            <person name="Hao Y."/>
            <person name="Liao X.Y."/>
            <person name="Jiang Y.T."/>
            <person name="Sun W.H."/>
            <person name="Chen J."/>
            <person name="Chen Y.Q."/>
            <person name="Ai Y."/>
            <person name="Zhai J.W."/>
            <person name="Wu S.S."/>
            <person name="Zhou Z."/>
            <person name="Hsiao Y.Y."/>
            <person name="Wu W.L."/>
            <person name="Chen Y.Y."/>
            <person name="Lin Y.F."/>
            <person name="Hsu J.L."/>
            <person name="Li C.Y."/>
            <person name="Wang Z.W."/>
            <person name="Zhao X."/>
            <person name="Zhong W.Y."/>
            <person name="Ma X.K."/>
            <person name="Ma L."/>
            <person name="Huang J."/>
            <person name="Chen G.Z."/>
            <person name="Huang M.Z."/>
            <person name="Huang L."/>
            <person name="Peng D.H."/>
            <person name="Luo Y.B."/>
            <person name="Zou S.Q."/>
            <person name="Chen S.P."/>
            <person name="Lan S."/>
            <person name="Tsai W.C."/>
            <person name="Van de Peer Y."/>
            <person name="Liu Z.J."/>
        </authorList>
    </citation>
    <scope>NUCLEOTIDE SEQUENCE [LARGE SCALE GENOMIC DNA]</scope>
    <source>
        <strain evidence="6">Lor287</strain>
    </source>
</reference>
<keyword evidence="2 4" id="KW-0863">Zinc-finger</keyword>
<dbReference type="InterPro" id="IPR036855">
    <property type="entry name" value="Znf_CCCH_sf"/>
</dbReference>
<dbReference type="InterPro" id="IPR000571">
    <property type="entry name" value="Znf_CCCH"/>
</dbReference>
<dbReference type="SMART" id="SM00356">
    <property type="entry name" value="ZnF_C3H1"/>
    <property type="match status" value="1"/>
</dbReference>
<sequence length="97" mass="11267">MPTFFPISASNPMNNLPNRSQSAYFKTRLCTRFMSGLCPKGSNCNFAHNIDELRARNAHLKRTFSGTCNRNFFFCMNRQFDSLKYSCLSFLLEAYKK</sequence>
<evidence type="ECO:0000256" key="1">
    <source>
        <dbReference type="ARBA" id="ARBA00022723"/>
    </source>
</evidence>
<dbReference type="Proteomes" id="UP001418222">
    <property type="component" value="Unassembled WGS sequence"/>
</dbReference>
<protein>
    <recommendedName>
        <fullName evidence="5">C3H1-type domain-containing protein</fullName>
    </recommendedName>
</protein>
<feature type="zinc finger region" description="C3H1-type" evidence="4">
    <location>
        <begin position="24"/>
        <end position="51"/>
    </location>
</feature>
<accession>A0AAP0G9N4</accession>
<dbReference type="Pfam" id="PF00642">
    <property type="entry name" value="zf-CCCH"/>
    <property type="match status" value="1"/>
</dbReference>
<dbReference type="Gene3D" id="4.10.1000.10">
    <property type="entry name" value="Zinc finger, CCCH-type"/>
    <property type="match status" value="1"/>
</dbReference>
<evidence type="ECO:0000313" key="7">
    <source>
        <dbReference type="Proteomes" id="UP001418222"/>
    </source>
</evidence>
<organism evidence="6 7">
    <name type="scientific">Platanthera zijinensis</name>
    <dbReference type="NCBI Taxonomy" id="2320716"/>
    <lineage>
        <taxon>Eukaryota</taxon>
        <taxon>Viridiplantae</taxon>
        <taxon>Streptophyta</taxon>
        <taxon>Embryophyta</taxon>
        <taxon>Tracheophyta</taxon>
        <taxon>Spermatophyta</taxon>
        <taxon>Magnoliopsida</taxon>
        <taxon>Liliopsida</taxon>
        <taxon>Asparagales</taxon>
        <taxon>Orchidaceae</taxon>
        <taxon>Orchidoideae</taxon>
        <taxon>Orchideae</taxon>
        <taxon>Orchidinae</taxon>
        <taxon>Platanthera</taxon>
    </lineage>
</organism>
<evidence type="ECO:0000256" key="3">
    <source>
        <dbReference type="ARBA" id="ARBA00022833"/>
    </source>
</evidence>
<evidence type="ECO:0000313" key="6">
    <source>
        <dbReference type="EMBL" id="KAK8946563.1"/>
    </source>
</evidence>
<gene>
    <name evidence="6" type="ORF">KSP39_PZI007333</name>
</gene>
<evidence type="ECO:0000256" key="2">
    <source>
        <dbReference type="ARBA" id="ARBA00022771"/>
    </source>
</evidence>
<keyword evidence="3 4" id="KW-0862">Zinc</keyword>
<proteinExistence type="predicted"/>
<feature type="domain" description="C3H1-type" evidence="5">
    <location>
        <begin position="24"/>
        <end position="51"/>
    </location>
</feature>
<dbReference type="GO" id="GO:0008270">
    <property type="term" value="F:zinc ion binding"/>
    <property type="evidence" value="ECO:0007669"/>
    <property type="project" value="UniProtKB-KW"/>
</dbReference>